<name>A0A1I1M417_9BURK</name>
<dbReference type="InterPro" id="IPR055172">
    <property type="entry name" value="HTH_RsaL-like"/>
</dbReference>
<dbReference type="InterPro" id="IPR001387">
    <property type="entry name" value="Cro/C1-type_HTH"/>
</dbReference>
<evidence type="ECO:0000259" key="1">
    <source>
        <dbReference type="Pfam" id="PF22495"/>
    </source>
</evidence>
<keyword evidence="3" id="KW-1185">Reference proteome</keyword>
<gene>
    <name evidence="2" type="ORF">SAMN05216204_110102</name>
</gene>
<feature type="domain" description="RsaL-like HTH" evidence="1">
    <location>
        <begin position="33"/>
        <end position="77"/>
    </location>
</feature>
<sequence>MAGKMMDGEFGIELAVETPPQSAPWPAAPHELRRLRIRKRESQEKFWSRFGVTQSSGSRFETGVVIPPPVAILLRLYVSGALNDDDLHG</sequence>
<dbReference type="InterPro" id="IPR010982">
    <property type="entry name" value="Lambda_DNA-bd_dom_sf"/>
</dbReference>
<reference evidence="3" key="1">
    <citation type="submission" date="2016-10" db="EMBL/GenBank/DDBJ databases">
        <authorList>
            <person name="Varghese N."/>
            <person name="Submissions S."/>
        </authorList>
    </citation>
    <scope>NUCLEOTIDE SEQUENCE [LARGE SCALE GENOMIC DNA]</scope>
    <source>
        <strain evidence="3">CGMCC 1.12041</strain>
    </source>
</reference>
<evidence type="ECO:0000313" key="2">
    <source>
        <dbReference type="EMBL" id="SFC79965.1"/>
    </source>
</evidence>
<dbReference type="AlphaFoldDB" id="A0A1I1M417"/>
<dbReference type="OrthoDB" id="3173404at2"/>
<dbReference type="RefSeq" id="WP_091874606.1">
    <property type="nucleotide sequence ID" value="NZ_FOLD01000010.1"/>
</dbReference>
<dbReference type="Gene3D" id="1.10.260.40">
    <property type="entry name" value="lambda repressor-like DNA-binding domains"/>
    <property type="match status" value="1"/>
</dbReference>
<dbReference type="CDD" id="cd00093">
    <property type="entry name" value="HTH_XRE"/>
    <property type="match status" value="1"/>
</dbReference>
<dbReference type="GO" id="GO:0003677">
    <property type="term" value="F:DNA binding"/>
    <property type="evidence" value="ECO:0007669"/>
    <property type="project" value="InterPro"/>
</dbReference>
<dbReference type="Proteomes" id="UP000198639">
    <property type="component" value="Unassembled WGS sequence"/>
</dbReference>
<accession>A0A1I1M417</accession>
<protein>
    <recommendedName>
        <fullName evidence="1">RsaL-like HTH domain-containing protein</fullName>
    </recommendedName>
</protein>
<dbReference type="SUPFAM" id="SSF47413">
    <property type="entry name" value="lambda repressor-like DNA-binding domains"/>
    <property type="match status" value="1"/>
</dbReference>
<evidence type="ECO:0000313" key="3">
    <source>
        <dbReference type="Proteomes" id="UP000198639"/>
    </source>
</evidence>
<dbReference type="EMBL" id="FOLD01000010">
    <property type="protein sequence ID" value="SFC79965.1"/>
    <property type="molecule type" value="Genomic_DNA"/>
</dbReference>
<proteinExistence type="predicted"/>
<dbReference type="Pfam" id="PF22495">
    <property type="entry name" value="HTH_92"/>
    <property type="match status" value="1"/>
</dbReference>
<dbReference type="STRING" id="1164594.SAMN05216204_110102"/>
<organism evidence="2 3">
    <name type="scientific">Massilia yuzhufengensis</name>
    <dbReference type="NCBI Taxonomy" id="1164594"/>
    <lineage>
        <taxon>Bacteria</taxon>
        <taxon>Pseudomonadati</taxon>
        <taxon>Pseudomonadota</taxon>
        <taxon>Betaproteobacteria</taxon>
        <taxon>Burkholderiales</taxon>
        <taxon>Oxalobacteraceae</taxon>
        <taxon>Telluria group</taxon>
        <taxon>Massilia</taxon>
    </lineage>
</organism>